<dbReference type="SUPFAM" id="SSF48452">
    <property type="entry name" value="TPR-like"/>
    <property type="match status" value="1"/>
</dbReference>
<evidence type="ECO:0000313" key="4">
    <source>
        <dbReference type="EMBL" id="GMH73102.1"/>
    </source>
</evidence>
<keyword evidence="2" id="KW-0802">TPR repeat</keyword>
<accession>A0A9W7APF9</accession>
<keyword evidence="1" id="KW-0677">Repeat</keyword>
<dbReference type="AlphaFoldDB" id="A0A9W7APF9"/>
<dbReference type="Gene3D" id="1.25.40.10">
    <property type="entry name" value="Tetratricopeptide repeat domain"/>
    <property type="match status" value="1"/>
</dbReference>
<dbReference type="Proteomes" id="UP001162640">
    <property type="component" value="Unassembled WGS sequence"/>
</dbReference>
<dbReference type="PANTHER" id="PTHR45641">
    <property type="entry name" value="TETRATRICOPEPTIDE REPEAT PROTEIN (AFU_ORTHOLOGUE AFUA_6G03870)"/>
    <property type="match status" value="1"/>
</dbReference>
<sequence>MVAVDRRILENLVLAMPPGGGEEKKARGKKKDQTKKKADPKKVEILDACAALGKACNKVRDMDGARRYSKRAKEEYEEQLFPDDAKTLDVTRSLIMATKISRGEKIEKLRDLVRRCERALGEENVVTLETLNSLGDRLMMNGEFVEAIKVHERCLAGRMKVFGENHKDTLGSLNNLGGVYHMLKNYEKSLEHYERALKGY</sequence>
<organism evidence="4 5">
    <name type="scientific">Triparma laevis f. inornata</name>
    <dbReference type="NCBI Taxonomy" id="1714386"/>
    <lineage>
        <taxon>Eukaryota</taxon>
        <taxon>Sar</taxon>
        <taxon>Stramenopiles</taxon>
        <taxon>Ochrophyta</taxon>
        <taxon>Bolidophyceae</taxon>
        <taxon>Parmales</taxon>
        <taxon>Triparmaceae</taxon>
        <taxon>Triparma</taxon>
    </lineage>
</organism>
<name>A0A9W7APF9_9STRA</name>
<feature type="region of interest" description="Disordered" evidence="3">
    <location>
        <begin position="16"/>
        <end position="39"/>
    </location>
</feature>
<comment type="caution">
    <text evidence="4">The sequence shown here is derived from an EMBL/GenBank/DDBJ whole genome shotgun (WGS) entry which is preliminary data.</text>
</comment>
<evidence type="ECO:0000256" key="2">
    <source>
        <dbReference type="ARBA" id="ARBA00022803"/>
    </source>
</evidence>
<evidence type="ECO:0000313" key="5">
    <source>
        <dbReference type="Proteomes" id="UP001162640"/>
    </source>
</evidence>
<proteinExistence type="predicted"/>
<evidence type="ECO:0008006" key="6">
    <source>
        <dbReference type="Google" id="ProtNLM"/>
    </source>
</evidence>
<evidence type="ECO:0000256" key="1">
    <source>
        <dbReference type="ARBA" id="ARBA00022737"/>
    </source>
</evidence>
<gene>
    <name evidence="4" type="ORF">TL16_g06092</name>
</gene>
<dbReference type="Pfam" id="PF13424">
    <property type="entry name" value="TPR_12"/>
    <property type="match status" value="1"/>
</dbReference>
<dbReference type="PANTHER" id="PTHR45641:SF19">
    <property type="entry name" value="NEPHROCYSTIN-3"/>
    <property type="match status" value="1"/>
</dbReference>
<dbReference type="InterPro" id="IPR011990">
    <property type="entry name" value="TPR-like_helical_dom_sf"/>
</dbReference>
<dbReference type="PROSITE" id="PS50293">
    <property type="entry name" value="TPR_REGION"/>
    <property type="match status" value="1"/>
</dbReference>
<evidence type="ECO:0000256" key="3">
    <source>
        <dbReference type="SAM" id="MobiDB-lite"/>
    </source>
</evidence>
<protein>
    <recommendedName>
        <fullName evidence="6">Kinesin light chain</fullName>
    </recommendedName>
</protein>
<reference evidence="5" key="1">
    <citation type="journal article" date="2023" name="Commun. Biol.">
        <title>Genome analysis of Parmales, the sister group of diatoms, reveals the evolutionary specialization of diatoms from phago-mixotrophs to photoautotrophs.</title>
        <authorList>
            <person name="Ban H."/>
            <person name="Sato S."/>
            <person name="Yoshikawa S."/>
            <person name="Yamada K."/>
            <person name="Nakamura Y."/>
            <person name="Ichinomiya M."/>
            <person name="Sato N."/>
            <person name="Blanc-Mathieu R."/>
            <person name="Endo H."/>
            <person name="Kuwata A."/>
            <person name="Ogata H."/>
        </authorList>
    </citation>
    <scope>NUCLEOTIDE SEQUENCE [LARGE SCALE GENOMIC DNA]</scope>
</reference>
<dbReference type="EMBL" id="BLQM01000182">
    <property type="protein sequence ID" value="GMH73102.1"/>
    <property type="molecule type" value="Genomic_DNA"/>
</dbReference>